<dbReference type="EMBL" id="OU015569">
    <property type="protein sequence ID" value="CAG5094780.1"/>
    <property type="molecule type" value="Genomic_DNA"/>
</dbReference>
<feature type="compositionally biased region" description="Basic and acidic residues" evidence="1">
    <location>
        <begin position="60"/>
        <end position="71"/>
    </location>
</feature>
<name>A0ABN7SEA5_OIKDI</name>
<feature type="region of interest" description="Disordered" evidence="1">
    <location>
        <begin position="1"/>
        <end position="41"/>
    </location>
</feature>
<gene>
    <name evidence="2" type="ORF">OKIOD_LOCUS5418</name>
</gene>
<feature type="compositionally biased region" description="Basic residues" evidence="1">
    <location>
        <begin position="110"/>
        <end position="120"/>
    </location>
</feature>
<proteinExistence type="predicted"/>
<feature type="region of interest" description="Disordered" evidence="1">
    <location>
        <begin position="58"/>
        <end position="120"/>
    </location>
</feature>
<protein>
    <submittedName>
        <fullName evidence="2">Oidioi.mRNA.OKI2018_I69.XSR.g13860.t1.cds</fullName>
    </submittedName>
</protein>
<reference evidence="2 3" key="1">
    <citation type="submission" date="2021-04" db="EMBL/GenBank/DDBJ databases">
        <authorList>
            <person name="Bliznina A."/>
        </authorList>
    </citation>
    <scope>NUCLEOTIDE SEQUENCE [LARGE SCALE GENOMIC DNA]</scope>
</reference>
<evidence type="ECO:0000313" key="2">
    <source>
        <dbReference type="EMBL" id="CAG5094780.1"/>
    </source>
</evidence>
<dbReference type="Proteomes" id="UP001158576">
    <property type="component" value="Chromosome XSR"/>
</dbReference>
<evidence type="ECO:0000313" key="3">
    <source>
        <dbReference type="Proteomes" id="UP001158576"/>
    </source>
</evidence>
<organism evidence="2 3">
    <name type="scientific">Oikopleura dioica</name>
    <name type="common">Tunicate</name>
    <dbReference type="NCBI Taxonomy" id="34765"/>
    <lineage>
        <taxon>Eukaryota</taxon>
        <taxon>Metazoa</taxon>
        <taxon>Chordata</taxon>
        <taxon>Tunicata</taxon>
        <taxon>Appendicularia</taxon>
        <taxon>Copelata</taxon>
        <taxon>Oikopleuridae</taxon>
        <taxon>Oikopleura</taxon>
    </lineage>
</organism>
<accession>A0ABN7SEA5</accession>
<evidence type="ECO:0000256" key="1">
    <source>
        <dbReference type="SAM" id="MobiDB-lite"/>
    </source>
</evidence>
<feature type="compositionally biased region" description="Basic and acidic residues" evidence="1">
    <location>
        <begin position="88"/>
        <end position="97"/>
    </location>
</feature>
<feature type="compositionally biased region" description="Basic and acidic residues" evidence="1">
    <location>
        <begin position="14"/>
        <end position="23"/>
    </location>
</feature>
<sequence>MPKTRSGRNTETPDVNRELDLKKLLKSGQSGKTPVPKEIEERPIAKKAISLNQLLAASPKIEEEKSLDDSGHVSAGDSLERSIVGRTPLKEASDENYKMSPRRLFGAGQKLRRSARNKAK</sequence>
<keyword evidence="3" id="KW-1185">Reference proteome</keyword>